<reference evidence="1 2" key="1">
    <citation type="submission" date="2015-04" db="EMBL/GenBank/DDBJ databases">
        <authorList>
            <person name="Syromyatnikov M.Y."/>
            <person name="Popov V.N."/>
        </authorList>
    </citation>
    <scope>NUCLEOTIDE SEQUENCE [LARGE SCALE GENOMIC DNA]</scope>
</reference>
<organism evidence="1 2">
    <name type="scientific">Clunio marinus</name>
    <dbReference type="NCBI Taxonomy" id="568069"/>
    <lineage>
        <taxon>Eukaryota</taxon>
        <taxon>Metazoa</taxon>
        <taxon>Ecdysozoa</taxon>
        <taxon>Arthropoda</taxon>
        <taxon>Hexapoda</taxon>
        <taxon>Insecta</taxon>
        <taxon>Pterygota</taxon>
        <taxon>Neoptera</taxon>
        <taxon>Endopterygota</taxon>
        <taxon>Diptera</taxon>
        <taxon>Nematocera</taxon>
        <taxon>Chironomoidea</taxon>
        <taxon>Chironomidae</taxon>
        <taxon>Clunio</taxon>
    </lineage>
</organism>
<dbReference type="Proteomes" id="UP000183832">
    <property type="component" value="Unassembled WGS sequence"/>
</dbReference>
<name>A0A1J1IM67_9DIPT</name>
<evidence type="ECO:0000313" key="1">
    <source>
        <dbReference type="EMBL" id="CRL01256.1"/>
    </source>
</evidence>
<keyword evidence="2" id="KW-1185">Reference proteome</keyword>
<evidence type="ECO:0000313" key="2">
    <source>
        <dbReference type="Proteomes" id="UP000183832"/>
    </source>
</evidence>
<protein>
    <submittedName>
        <fullName evidence="1">CLUMA_CG014792, isoform A</fullName>
    </submittedName>
</protein>
<sequence>MSEGRKLKMLIKHRRLKFDQQLMKLELIFGFERYRLDVGSFLMLPPSWMRSRTRCFEFPRLFDPFTPYARSND</sequence>
<proteinExistence type="predicted"/>
<accession>A0A1J1IM67</accession>
<dbReference type="AlphaFoldDB" id="A0A1J1IM67"/>
<gene>
    <name evidence="1" type="ORF">CLUMA_CG014792</name>
</gene>
<dbReference type="EMBL" id="CVRI01000055">
    <property type="protein sequence ID" value="CRL01256.1"/>
    <property type="molecule type" value="Genomic_DNA"/>
</dbReference>